<name>X1SJW9_9ZZZZ</name>
<dbReference type="EMBL" id="BARV01043993">
    <property type="protein sequence ID" value="GAI68054.1"/>
    <property type="molecule type" value="Genomic_DNA"/>
</dbReference>
<protein>
    <submittedName>
        <fullName evidence="1">Uncharacterized protein</fullName>
    </submittedName>
</protein>
<sequence>MTSLTEHEAILLIAGPENTGCVQQAYISFTPRSSKAAVTPTRELAVS</sequence>
<evidence type="ECO:0000313" key="1">
    <source>
        <dbReference type="EMBL" id="GAI68054.1"/>
    </source>
</evidence>
<gene>
    <name evidence="1" type="ORF">S06H3_65372</name>
</gene>
<organism evidence="1">
    <name type="scientific">marine sediment metagenome</name>
    <dbReference type="NCBI Taxonomy" id="412755"/>
    <lineage>
        <taxon>unclassified sequences</taxon>
        <taxon>metagenomes</taxon>
        <taxon>ecological metagenomes</taxon>
    </lineage>
</organism>
<reference evidence="1" key="1">
    <citation type="journal article" date="2014" name="Front. Microbiol.">
        <title>High frequency of phylogenetically diverse reductive dehalogenase-homologous genes in deep subseafloor sedimentary metagenomes.</title>
        <authorList>
            <person name="Kawai M."/>
            <person name="Futagami T."/>
            <person name="Toyoda A."/>
            <person name="Takaki Y."/>
            <person name="Nishi S."/>
            <person name="Hori S."/>
            <person name="Arai W."/>
            <person name="Tsubouchi T."/>
            <person name="Morono Y."/>
            <person name="Uchiyama I."/>
            <person name="Ito T."/>
            <person name="Fujiyama A."/>
            <person name="Inagaki F."/>
            <person name="Takami H."/>
        </authorList>
    </citation>
    <scope>NUCLEOTIDE SEQUENCE</scope>
    <source>
        <strain evidence="1">Expedition CK06-06</strain>
    </source>
</reference>
<dbReference type="AlphaFoldDB" id="X1SJW9"/>
<proteinExistence type="predicted"/>
<comment type="caution">
    <text evidence="1">The sequence shown here is derived from an EMBL/GenBank/DDBJ whole genome shotgun (WGS) entry which is preliminary data.</text>
</comment>
<accession>X1SJW9</accession>
<feature type="non-terminal residue" evidence="1">
    <location>
        <position position="47"/>
    </location>
</feature>